<dbReference type="PANTHER" id="PTHR47627">
    <property type="entry name" value="RUBREDOXIN"/>
    <property type="match status" value="1"/>
</dbReference>
<dbReference type="InterPro" id="IPR018527">
    <property type="entry name" value="Rubredoxin_Fe_BS"/>
</dbReference>
<organism evidence="10 11">
    <name type="scientific">Methanoregula formicica (strain DSM 22288 / NBRC 105244 / SMSP)</name>
    <dbReference type="NCBI Taxonomy" id="593750"/>
    <lineage>
        <taxon>Archaea</taxon>
        <taxon>Methanobacteriati</taxon>
        <taxon>Methanobacteriota</taxon>
        <taxon>Stenosarchaea group</taxon>
        <taxon>Methanomicrobia</taxon>
        <taxon>Methanomicrobiales</taxon>
        <taxon>Methanoregulaceae</taxon>
        <taxon>Methanoregula</taxon>
    </lineage>
</organism>
<feature type="binding site" evidence="8">
    <location>
        <position position="62"/>
    </location>
    <ligand>
        <name>Fe cation</name>
        <dbReference type="ChEBI" id="CHEBI:24875"/>
    </ligand>
</feature>
<evidence type="ECO:0000313" key="11">
    <source>
        <dbReference type="Proteomes" id="UP000010824"/>
    </source>
</evidence>
<keyword evidence="6 7" id="KW-0408">Iron</keyword>
<evidence type="ECO:0000256" key="5">
    <source>
        <dbReference type="ARBA" id="ARBA00022982"/>
    </source>
</evidence>
<dbReference type="InterPro" id="IPR024922">
    <property type="entry name" value="Rubredoxin"/>
</dbReference>
<proteinExistence type="inferred from homology"/>
<dbReference type="KEGG" id="mfo:Metfor_0671"/>
<feature type="binding site" evidence="8">
    <location>
        <position position="6"/>
    </location>
    <ligand>
        <name>Fe cation</name>
        <dbReference type="ChEBI" id="CHEBI:24875"/>
    </ligand>
</feature>
<dbReference type="InterPro" id="IPR024935">
    <property type="entry name" value="Rubredoxin_dom"/>
</dbReference>
<dbReference type="GO" id="GO:0005506">
    <property type="term" value="F:iron ion binding"/>
    <property type="evidence" value="ECO:0007669"/>
    <property type="project" value="InterPro"/>
</dbReference>
<dbReference type="GO" id="GO:0009055">
    <property type="term" value="F:electron transfer activity"/>
    <property type="evidence" value="ECO:0007669"/>
    <property type="project" value="InterPro"/>
</dbReference>
<keyword evidence="11" id="KW-1185">Reference proteome</keyword>
<dbReference type="EMBL" id="CP003167">
    <property type="protein sequence ID" value="AGB01731.1"/>
    <property type="molecule type" value="Genomic_DNA"/>
</dbReference>
<keyword evidence="3 7" id="KW-0813">Transport</keyword>
<evidence type="ECO:0000256" key="3">
    <source>
        <dbReference type="ARBA" id="ARBA00022448"/>
    </source>
</evidence>
<evidence type="ECO:0000256" key="7">
    <source>
        <dbReference type="PIRNR" id="PIRNR000071"/>
    </source>
</evidence>
<reference evidence="11" key="1">
    <citation type="submission" date="2011-12" db="EMBL/GenBank/DDBJ databases">
        <title>Complete sequence of Methanoregula formicicum SMSP.</title>
        <authorList>
            <person name="Lucas S."/>
            <person name="Han J."/>
            <person name="Lapidus A."/>
            <person name="Cheng J.-F."/>
            <person name="Goodwin L."/>
            <person name="Pitluck S."/>
            <person name="Peters L."/>
            <person name="Ovchinnikova G."/>
            <person name="Teshima H."/>
            <person name="Detter J.C."/>
            <person name="Han C."/>
            <person name="Tapia R."/>
            <person name="Land M."/>
            <person name="Hauser L."/>
            <person name="Kyrpides N."/>
            <person name="Ivanova N."/>
            <person name="Pagani I."/>
            <person name="Imachi H."/>
            <person name="Tamaki H."/>
            <person name="Sekiguchi Y."/>
            <person name="Kamagata Y."/>
            <person name="Cadillo-Quiroz H."/>
            <person name="Zinder S."/>
            <person name="Liu W.-T."/>
            <person name="Woyke T."/>
        </authorList>
    </citation>
    <scope>NUCLEOTIDE SEQUENCE [LARGE SCALE GENOMIC DNA]</scope>
    <source>
        <strain evidence="11">DSM 22288 / NBRC 105244 / SMSP</strain>
    </source>
</reference>
<dbReference type="InParanoid" id="L0HD79"/>
<dbReference type="Pfam" id="PF00301">
    <property type="entry name" value="Rubredoxin"/>
    <property type="match status" value="1"/>
</dbReference>
<evidence type="ECO:0000259" key="9">
    <source>
        <dbReference type="PROSITE" id="PS50903"/>
    </source>
</evidence>
<sequence length="88" mass="9929">MDKYVCMMCGHIYDPAVGETKAFNNTILVNTDRMELYEGKVMAATPIPAGTAFADLPADWKCPSCGHPKSYYRRMEPDTLRAMRTISY</sequence>
<dbReference type="GeneID" id="14309344"/>
<dbReference type="PIRSF" id="PIRSF000071">
    <property type="entry name" value="Rubredoxin"/>
    <property type="match status" value="1"/>
</dbReference>
<feature type="binding site" evidence="8">
    <location>
        <position position="9"/>
    </location>
    <ligand>
        <name>Fe cation</name>
        <dbReference type="ChEBI" id="CHEBI:24875"/>
    </ligand>
</feature>
<dbReference type="CDD" id="cd00730">
    <property type="entry name" value="rubredoxin"/>
    <property type="match status" value="1"/>
</dbReference>
<dbReference type="STRING" id="593750.Metfor_0671"/>
<dbReference type="PANTHER" id="PTHR47627:SF1">
    <property type="entry name" value="RUBREDOXIN-1-RELATED"/>
    <property type="match status" value="1"/>
</dbReference>
<dbReference type="AlphaFoldDB" id="L0HD79"/>
<dbReference type="Gene3D" id="2.20.28.10">
    <property type="match status" value="1"/>
</dbReference>
<comment type="similarity">
    <text evidence="2 7">Belongs to the rubredoxin family.</text>
</comment>
<dbReference type="Proteomes" id="UP000010824">
    <property type="component" value="Chromosome"/>
</dbReference>
<evidence type="ECO:0000313" key="10">
    <source>
        <dbReference type="EMBL" id="AGB01731.1"/>
    </source>
</evidence>
<dbReference type="OrthoDB" id="371635at2157"/>
<evidence type="ECO:0000256" key="4">
    <source>
        <dbReference type="ARBA" id="ARBA00022723"/>
    </source>
</evidence>
<keyword evidence="5 7" id="KW-0249">Electron transport</keyword>
<dbReference type="SUPFAM" id="SSF57802">
    <property type="entry name" value="Rubredoxin-like"/>
    <property type="match status" value="2"/>
</dbReference>
<dbReference type="InterPro" id="IPR024934">
    <property type="entry name" value="Rubredoxin-like_dom"/>
</dbReference>
<evidence type="ECO:0000256" key="6">
    <source>
        <dbReference type="ARBA" id="ARBA00023004"/>
    </source>
</evidence>
<evidence type="ECO:0000256" key="8">
    <source>
        <dbReference type="PIRSR" id="PIRSR000071-1"/>
    </source>
</evidence>
<dbReference type="PROSITE" id="PS00202">
    <property type="entry name" value="RUBREDOXIN"/>
    <property type="match status" value="1"/>
</dbReference>
<keyword evidence="4 7" id="KW-0479">Metal-binding</keyword>
<dbReference type="eggNOG" id="arCOG04391">
    <property type="taxonomic scope" value="Archaea"/>
</dbReference>
<reference evidence="10 11" key="2">
    <citation type="journal article" date="2014" name="Genome Announc.">
        <title>Complete Genome Sequence of Methanoregula formicica SMSPT, a Mesophilic Hydrogenotrophic Methanogen Isolated from a Methanogenic Upflow Anaerobic Sludge Blanket Reactor.</title>
        <authorList>
            <person name="Yamamoto K."/>
            <person name="Tamaki H."/>
            <person name="Cadillo-Quiroz H."/>
            <person name="Imachi H."/>
            <person name="Kyrpides N."/>
            <person name="Woyke T."/>
            <person name="Goodwin L."/>
            <person name="Zinder S.H."/>
            <person name="Kamagata Y."/>
            <person name="Liu W.T."/>
        </authorList>
    </citation>
    <scope>NUCLEOTIDE SEQUENCE [LARGE SCALE GENOMIC DNA]</scope>
    <source>
        <strain evidence="11">DSM 22288 / NBRC 105244 / SMSP</strain>
    </source>
</reference>
<dbReference type="PROSITE" id="PS50903">
    <property type="entry name" value="RUBREDOXIN_LIKE"/>
    <property type="match status" value="1"/>
</dbReference>
<evidence type="ECO:0000256" key="2">
    <source>
        <dbReference type="ARBA" id="ARBA00005337"/>
    </source>
</evidence>
<comment type="cofactor">
    <cofactor evidence="7 8">
        <name>Fe(3+)</name>
        <dbReference type="ChEBI" id="CHEBI:29034"/>
    </cofactor>
    <text evidence="7 8">Binds 1 Fe(3+) ion per subunit.</text>
</comment>
<evidence type="ECO:0000256" key="1">
    <source>
        <dbReference type="ARBA" id="ARBA00002360"/>
    </source>
</evidence>
<dbReference type="RefSeq" id="WP_015284695.1">
    <property type="nucleotide sequence ID" value="NC_019943.1"/>
</dbReference>
<feature type="domain" description="Rubredoxin-like" evidence="9">
    <location>
        <begin position="1"/>
        <end position="75"/>
    </location>
</feature>
<dbReference type="HOGENOM" id="CLU_2447642_0_0_2"/>
<dbReference type="InterPro" id="IPR050526">
    <property type="entry name" value="Rubredoxin_ET"/>
</dbReference>
<name>L0HD79_METFS</name>
<protein>
    <recommendedName>
        <fullName evidence="7">Rubredoxin</fullName>
    </recommendedName>
</protein>
<dbReference type="GO" id="GO:0043448">
    <property type="term" value="P:alkane catabolic process"/>
    <property type="evidence" value="ECO:0007669"/>
    <property type="project" value="TreeGrafter"/>
</dbReference>
<accession>L0HD79</accession>
<gene>
    <name evidence="10" type="ordered locus">Metfor_0671</name>
</gene>
<feature type="binding site" evidence="8">
    <location>
        <position position="65"/>
    </location>
    <ligand>
        <name>Fe cation</name>
        <dbReference type="ChEBI" id="CHEBI:24875"/>
    </ligand>
</feature>
<comment type="function">
    <text evidence="1 7">Rubredoxin is a small nonheme, iron protein lacking acid-labile sulfide. Its single Fe, chelated to 4 Cys, functions as an electron acceptor and may also stabilize the conformation of the molecule.</text>
</comment>